<feature type="domain" description="Kinesin motor" evidence="3">
    <location>
        <begin position="20"/>
        <end position="453"/>
    </location>
</feature>
<feature type="compositionally biased region" description="Polar residues" evidence="2">
    <location>
        <begin position="544"/>
        <end position="553"/>
    </location>
</feature>
<evidence type="ECO:0000256" key="2">
    <source>
        <dbReference type="SAM" id="MobiDB-lite"/>
    </source>
</evidence>
<dbReference type="GO" id="GO:0005524">
    <property type="term" value="F:ATP binding"/>
    <property type="evidence" value="ECO:0007669"/>
    <property type="project" value="UniProtKB-UniRule"/>
</dbReference>
<dbReference type="Proteomes" id="UP000674143">
    <property type="component" value="Unassembled WGS sequence"/>
</dbReference>
<gene>
    <name evidence="4" type="ORF">LSCM4_06865</name>
</gene>
<feature type="compositionally biased region" description="Polar residues" evidence="2">
    <location>
        <begin position="840"/>
        <end position="855"/>
    </location>
</feature>
<dbReference type="InterPro" id="IPR027640">
    <property type="entry name" value="Kinesin-like_fam"/>
</dbReference>
<dbReference type="GO" id="GO:0008017">
    <property type="term" value="F:microtubule binding"/>
    <property type="evidence" value="ECO:0007669"/>
    <property type="project" value="InterPro"/>
</dbReference>
<keyword evidence="1" id="KW-0067">ATP-binding</keyword>
<reference evidence="5" key="2">
    <citation type="journal article" date="2021" name="Sci. Data">
        <title>Chromosome-scale genome sequencing, assembly and annotation of six genomes from subfamily Leishmaniinae.</title>
        <authorList>
            <person name="Almutairi H."/>
            <person name="Urbaniak M.D."/>
            <person name="Bates M.D."/>
            <person name="Jariyapan N."/>
            <person name="Kwakye-Nuako G."/>
            <person name="Thomaz Soccol V."/>
            <person name="Al-Salem W.S."/>
            <person name="Dillon R.J."/>
            <person name="Bates P.A."/>
            <person name="Gatherer D."/>
        </authorList>
    </citation>
    <scope>NUCLEOTIDE SEQUENCE [LARGE SCALE GENOMIC DNA]</scope>
</reference>
<comment type="similarity">
    <text evidence="1">Belongs to the TRAFAC class myosin-kinesin ATPase superfamily. Kinesin family.</text>
</comment>
<dbReference type="PRINTS" id="PR00380">
    <property type="entry name" value="KINESINHEAVY"/>
</dbReference>
<dbReference type="PANTHER" id="PTHR24115">
    <property type="entry name" value="KINESIN-RELATED"/>
    <property type="match status" value="1"/>
</dbReference>
<keyword evidence="5" id="KW-1185">Reference proteome</keyword>
<organism evidence="4 5">
    <name type="scientific">Leishmania orientalis</name>
    <dbReference type="NCBI Taxonomy" id="2249476"/>
    <lineage>
        <taxon>Eukaryota</taxon>
        <taxon>Discoba</taxon>
        <taxon>Euglenozoa</taxon>
        <taxon>Kinetoplastea</taxon>
        <taxon>Metakinetoplastina</taxon>
        <taxon>Trypanosomatida</taxon>
        <taxon>Trypanosomatidae</taxon>
        <taxon>Leishmaniinae</taxon>
        <taxon>Leishmania</taxon>
    </lineage>
</organism>
<evidence type="ECO:0000256" key="1">
    <source>
        <dbReference type="PROSITE-ProRule" id="PRU00283"/>
    </source>
</evidence>
<feature type="region of interest" description="Disordered" evidence="2">
    <location>
        <begin position="647"/>
        <end position="798"/>
    </location>
</feature>
<feature type="binding site" evidence="1">
    <location>
        <begin position="122"/>
        <end position="129"/>
    </location>
    <ligand>
        <name>ATP</name>
        <dbReference type="ChEBI" id="CHEBI:30616"/>
    </ligand>
</feature>
<dbReference type="GO" id="GO:0005874">
    <property type="term" value="C:microtubule"/>
    <property type="evidence" value="ECO:0007669"/>
    <property type="project" value="TreeGrafter"/>
</dbReference>
<dbReference type="EMBL" id="JAFHLR010000017">
    <property type="protein sequence ID" value="KAG5481790.1"/>
    <property type="molecule type" value="Genomic_DNA"/>
</dbReference>
<dbReference type="Pfam" id="PF00225">
    <property type="entry name" value="Kinesin"/>
    <property type="match status" value="1"/>
</dbReference>
<dbReference type="GeneID" id="92362710"/>
<dbReference type="GO" id="GO:0003777">
    <property type="term" value="F:microtubule motor activity"/>
    <property type="evidence" value="ECO:0007669"/>
    <property type="project" value="InterPro"/>
</dbReference>
<sequence>MATLLSSEAPPRMPYQVEDRIRVYGRVRPPASTEAPLWVTVDDRSATLHCGSVERVVPKASALSPQPPPHTENTTQSPSFRLDGVIGDAHHSAARAFFESTAHSCVVHSLLKGTSATVLCCGEKGTGKTTTMFGDAVAHGLCQCILSSLFAAVMAQSEPTKPMSRSAMTVAAPSTLSFTSPCAGRAAEEEAERGLCTRYSVQLSCLELRGEHVVDLLVGTVRDAASSQTSSPSIVQPPPSTPSSLSLSARPNISMDPRGNVAVHNVSKVLCCSAADAFALVHQSRRVQSSTASPQALGHVIVVVNVTCEEGGEGSAAHHVVRTAQLYLVDLAAAEQLLRRSAKPQMPPPSKSPRTPVADVVAKSHSNRNTNAAIRHSLAALKEVITRLSPSPAEVDSATSTRPLYKQSKLTMLLKGHLGGGCLTLVIAHVRSEEAYKTDTLATLQLARQLLRVPQQPTSRVTEDPFTLVRRLQRQVAALQAEVRLQIEMNTHAVRDVAALAATTPGDVSTALDASGRNRCSGGSSGRGAQRRSLEPLAGRSSDRSASPSQTAGGATGDYHPLLRRTPSSSAIPASTALTTNVVNFVAGRIAVLPITTVLEMHTCFELLRQCVAERDMQLRAALADLRAAESATVTAFTTLSVGSARSSVSEPSAGRPTWTDRHPGAGGTGRRRIASMRINGASARDAPAAEGKRRLSVISPQSTGTAQLPRRYSSHTAQLSEPSPSLPARVGGTAGKGYGSAPSAAGLSQDGDRDTVPPSPCPEVFSPSPKWPNAAATATNNPPAPAAARFGAGGGMPSDSDAIWASAHREGSSPLYRVRAVSSAPVSRPCPVSAPGSMGSPSRQASVARQSPTQWAEAPAGALDPSSSIAAHTMTQVLRPRSATLASAADSSPPASSGESYAFYTYTTRTAEGSRQVQYVRREEEALASLRLRLVTEAAGGCSHSGPDLAEECRYHEDQLRRRREALLRNFESWYRTRMLTEQNTASEQDSIVPNPLGEPAADSKRLTLGAMRQRLRPRATVVGAGSGNSYGGGEGLVGGTSDGVTGKATYDRYGGLVPALPQAAPDKEAASEAGAASVASERFTAAGALPTA</sequence>
<dbReference type="InterPro" id="IPR027417">
    <property type="entry name" value="P-loop_NTPase"/>
</dbReference>
<reference evidence="5" key="1">
    <citation type="journal article" date="2021" name="Microbiol. Resour. Announc.">
        <title>LGAAP: Leishmaniinae Genome Assembly and Annotation Pipeline.</title>
        <authorList>
            <person name="Almutairi H."/>
            <person name="Urbaniak M.D."/>
            <person name="Bates M.D."/>
            <person name="Jariyapan N."/>
            <person name="Kwakye-Nuako G."/>
            <person name="Thomaz-Soccol V."/>
            <person name="Al-Salem W.S."/>
            <person name="Dillon R.J."/>
            <person name="Bates P.A."/>
            <person name="Gatherer D."/>
        </authorList>
    </citation>
    <scope>NUCLEOTIDE SEQUENCE [LARGE SCALE GENOMIC DNA]</scope>
</reference>
<feature type="compositionally biased region" description="Polar residues" evidence="2">
    <location>
        <begin position="715"/>
        <end position="724"/>
    </location>
</feature>
<dbReference type="InterPro" id="IPR036961">
    <property type="entry name" value="Kinesin_motor_dom_sf"/>
</dbReference>
<accession>A0A836KT46</accession>
<comment type="caution">
    <text evidence="4">The sequence shown here is derived from an EMBL/GenBank/DDBJ whole genome shotgun (WGS) entry which is preliminary data.</text>
</comment>
<dbReference type="SUPFAM" id="SSF52540">
    <property type="entry name" value="P-loop containing nucleoside triphosphate hydrolases"/>
    <property type="match status" value="1"/>
</dbReference>
<dbReference type="SMR" id="A0A836KT46"/>
<name>A0A836KT46_9TRYP</name>
<dbReference type="AlphaFoldDB" id="A0A836KT46"/>
<dbReference type="GO" id="GO:0007018">
    <property type="term" value="P:microtubule-based movement"/>
    <property type="evidence" value="ECO:0007669"/>
    <property type="project" value="InterPro"/>
</dbReference>
<evidence type="ECO:0000259" key="3">
    <source>
        <dbReference type="PROSITE" id="PS50067"/>
    </source>
</evidence>
<evidence type="ECO:0000313" key="4">
    <source>
        <dbReference type="EMBL" id="KAG5481790.1"/>
    </source>
</evidence>
<feature type="region of interest" description="Disordered" evidence="2">
    <location>
        <begin position="511"/>
        <end position="567"/>
    </location>
</feature>
<dbReference type="GO" id="GO:0005871">
    <property type="term" value="C:kinesin complex"/>
    <property type="evidence" value="ECO:0007669"/>
    <property type="project" value="TreeGrafter"/>
</dbReference>
<dbReference type="SMART" id="SM00129">
    <property type="entry name" value="KISc"/>
    <property type="match status" value="1"/>
</dbReference>
<dbReference type="RefSeq" id="XP_067064150.1">
    <property type="nucleotide sequence ID" value="XM_067208776.1"/>
</dbReference>
<feature type="compositionally biased region" description="Low complexity" evidence="2">
    <location>
        <begin position="773"/>
        <end position="782"/>
    </location>
</feature>
<dbReference type="Gene3D" id="3.40.850.10">
    <property type="entry name" value="Kinesin motor domain"/>
    <property type="match status" value="1"/>
</dbReference>
<dbReference type="GO" id="GO:0016887">
    <property type="term" value="F:ATP hydrolysis activity"/>
    <property type="evidence" value="ECO:0007669"/>
    <property type="project" value="TreeGrafter"/>
</dbReference>
<proteinExistence type="inferred from homology"/>
<keyword evidence="1" id="KW-0505">Motor protein</keyword>
<dbReference type="PANTHER" id="PTHR24115:SF1016">
    <property type="entry name" value="KINESIN FAMILY MEMBER 19A"/>
    <property type="match status" value="1"/>
</dbReference>
<feature type="region of interest" description="Disordered" evidence="2">
    <location>
        <begin position="59"/>
        <end position="79"/>
    </location>
</feature>
<evidence type="ECO:0000313" key="5">
    <source>
        <dbReference type="Proteomes" id="UP000674143"/>
    </source>
</evidence>
<dbReference type="PROSITE" id="PS50067">
    <property type="entry name" value="KINESIN_MOTOR_2"/>
    <property type="match status" value="1"/>
</dbReference>
<dbReference type="KEGG" id="loi:92362710"/>
<keyword evidence="1" id="KW-0547">Nucleotide-binding</keyword>
<protein>
    <recommendedName>
        <fullName evidence="3">Kinesin motor domain-containing protein</fullName>
    </recommendedName>
</protein>
<dbReference type="InterPro" id="IPR001752">
    <property type="entry name" value="Kinesin_motor_dom"/>
</dbReference>
<feature type="region of interest" description="Disordered" evidence="2">
    <location>
        <begin position="227"/>
        <end position="247"/>
    </location>
</feature>
<feature type="region of interest" description="Disordered" evidence="2">
    <location>
        <begin position="825"/>
        <end position="866"/>
    </location>
</feature>